<dbReference type="EMBL" id="JAICBX010000002">
    <property type="protein sequence ID" value="MBW8638402.1"/>
    <property type="molecule type" value="Genomic_DNA"/>
</dbReference>
<dbReference type="InterPro" id="IPR036365">
    <property type="entry name" value="PGBD-like_sf"/>
</dbReference>
<organism evidence="10 11">
    <name type="scientific">Flavimaribacter sediminis</name>
    <dbReference type="NCBI Taxonomy" id="2865987"/>
    <lineage>
        <taxon>Bacteria</taxon>
        <taxon>Pseudomonadati</taxon>
        <taxon>Pseudomonadota</taxon>
        <taxon>Alphaproteobacteria</taxon>
        <taxon>Hyphomicrobiales</taxon>
        <taxon>Rhizobiaceae</taxon>
        <taxon>Flavimaribacter</taxon>
    </lineage>
</organism>
<keyword evidence="4 7" id="KW-0133">Cell shape</keyword>
<feature type="signal peptide" evidence="8">
    <location>
        <begin position="1"/>
        <end position="23"/>
    </location>
</feature>
<dbReference type="GO" id="GO:0009252">
    <property type="term" value="P:peptidoglycan biosynthetic process"/>
    <property type="evidence" value="ECO:0007669"/>
    <property type="project" value="UniProtKB-KW"/>
</dbReference>
<dbReference type="Gene3D" id="1.10.101.10">
    <property type="entry name" value="PGBD-like superfamily/PGBD"/>
    <property type="match status" value="1"/>
</dbReference>
<dbReference type="AlphaFoldDB" id="A0AAE2ZRV5"/>
<proteinExistence type="inferred from homology"/>
<dbReference type="SUPFAM" id="SSF47090">
    <property type="entry name" value="PGBD-like"/>
    <property type="match status" value="1"/>
</dbReference>
<comment type="similarity">
    <text evidence="2">Belongs to the YkuD family.</text>
</comment>
<evidence type="ECO:0000256" key="4">
    <source>
        <dbReference type="ARBA" id="ARBA00022960"/>
    </source>
</evidence>
<dbReference type="GO" id="GO:0008360">
    <property type="term" value="P:regulation of cell shape"/>
    <property type="evidence" value="ECO:0007669"/>
    <property type="project" value="UniProtKB-UniRule"/>
</dbReference>
<keyword evidence="11" id="KW-1185">Reference proteome</keyword>
<dbReference type="InterPro" id="IPR036366">
    <property type="entry name" value="PGBDSf"/>
</dbReference>
<evidence type="ECO:0000259" key="9">
    <source>
        <dbReference type="PROSITE" id="PS52029"/>
    </source>
</evidence>
<comment type="pathway">
    <text evidence="1 7">Cell wall biogenesis; peptidoglycan biosynthesis.</text>
</comment>
<dbReference type="PANTHER" id="PTHR41533">
    <property type="entry name" value="L,D-TRANSPEPTIDASE HI_1667-RELATED"/>
    <property type="match status" value="1"/>
</dbReference>
<dbReference type="Pfam" id="PF03734">
    <property type="entry name" value="YkuD"/>
    <property type="match status" value="1"/>
</dbReference>
<keyword evidence="3" id="KW-0808">Transferase</keyword>
<gene>
    <name evidence="10" type="ORF">K1W69_14490</name>
</gene>
<feature type="domain" description="L,D-TPase catalytic" evidence="9">
    <location>
        <begin position="322"/>
        <end position="497"/>
    </location>
</feature>
<evidence type="ECO:0000256" key="3">
    <source>
        <dbReference type="ARBA" id="ARBA00022679"/>
    </source>
</evidence>
<dbReference type="RefSeq" id="WP_220229027.1">
    <property type="nucleotide sequence ID" value="NZ_JAICBX010000002.1"/>
</dbReference>
<protein>
    <submittedName>
        <fullName evidence="10">L,D-transpeptidase family protein</fullName>
    </submittedName>
</protein>
<evidence type="ECO:0000256" key="1">
    <source>
        <dbReference type="ARBA" id="ARBA00004752"/>
    </source>
</evidence>
<comment type="caution">
    <text evidence="10">The sequence shown here is derived from an EMBL/GenBank/DDBJ whole genome shotgun (WGS) entry which is preliminary data.</text>
</comment>
<dbReference type="InterPro" id="IPR002477">
    <property type="entry name" value="Peptidoglycan-bd-like"/>
</dbReference>
<dbReference type="CDD" id="cd16913">
    <property type="entry name" value="YkuD_like"/>
    <property type="match status" value="1"/>
</dbReference>
<evidence type="ECO:0000313" key="11">
    <source>
        <dbReference type="Proteomes" id="UP001196509"/>
    </source>
</evidence>
<evidence type="ECO:0000256" key="2">
    <source>
        <dbReference type="ARBA" id="ARBA00005992"/>
    </source>
</evidence>
<dbReference type="Pfam" id="PF20142">
    <property type="entry name" value="Scaffold"/>
    <property type="match status" value="1"/>
</dbReference>
<dbReference type="InterPro" id="IPR038063">
    <property type="entry name" value="Transpep_catalytic_dom"/>
</dbReference>
<feature type="active site" description="Proton donor/acceptor" evidence="7">
    <location>
        <position position="453"/>
    </location>
</feature>
<evidence type="ECO:0000256" key="8">
    <source>
        <dbReference type="SAM" id="SignalP"/>
    </source>
</evidence>
<dbReference type="Proteomes" id="UP001196509">
    <property type="component" value="Unassembled WGS sequence"/>
</dbReference>
<accession>A0AAE2ZRV5</accession>
<evidence type="ECO:0000313" key="10">
    <source>
        <dbReference type="EMBL" id="MBW8638402.1"/>
    </source>
</evidence>
<dbReference type="InterPro" id="IPR005490">
    <property type="entry name" value="LD_TPept_cat_dom"/>
</dbReference>
<dbReference type="PROSITE" id="PS52029">
    <property type="entry name" value="LD_TPASE"/>
    <property type="match status" value="1"/>
</dbReference>
<dbReference type="InterPro" id="IPR052905">
    <property type="entry name" value="LD-transpeptidase_YkuD-like"/>
</dbReference>
<dbReference type="PANTHER" id="PTHR41533:SF2">
    <property type="entry name" value="BLR7131 PROTEIN"/>
    <property type="match status" value="1"/>
</dbReference>
<sequence length="553" mass="62759">MNRFIVLGFMAAILAAAPLPVWSQTIETIIEEDDVSAMAPDAEGGDLSSWYYAMQSRLNNSENRLASDEKRSSRLALWYEQRDYAPLWLADGQPTREAREVVFALLTAYEDGLNPAEYGADTMLTKLNNGDEESLADFEVSLSYAVALYGQHLHSGRVEPNQVNRELVLFPEEISADKILERLAQSDDVLAELRDFSPNTARYDRLRKHLQSLIVTKAKGGWVQVPDGETLKPGMSDPRVAVLRERMIQEGELEEGVHTGDAYDGALVDAVMEFQRRMGLEQDGAIGPNTLTELNTTVEERIRLVELNLERRRWMQANFGNPYVFVNLADQTVKFVKDEKTIHAALTQVGASYHRTPVFSDQMEYLEFNPYWNVPYSIATKEYLPKLKSNPYALRAQNINVLRNETVVDPGGVPWNSYSRAKFPVKLRQEPGAGNALGRVKFMFPNQFNIYLHDTPSKSKFDRAQRYFSHGCIRVQDPFDLAEVILKDQGMTRAEIDQIVNSGKRTVVRLEERIPVHVAYLTAWVNKDGSVYYRRDVYGRDEILDEALTAATN</sequence>
<evidence type="ECO:0000256" key="5">
    <source>
        <dbReference type="ARBA" id="ARBA00022984"/>
    </source>
</evidence>
<name>A0AAE2ZRV5_9HYPH</name>
<dbReference type="Pfam" id="PF01471">
    <property type="entry name" value="PG_binding_1"/>
    <property type="match status" value="1"/>
</dbReference>
<keyword evidence="5 7" id="KW-0573">Peptidoglycan synthesis</keyword>
<feature type="chain" id="PRO_5042161441" evidence="8">
    <location>
        <begin position="24"/>
        <end position="553"/>
    </location>
</feature>
<dbReference type="GO" id="GO:0071555">
    <property type="term" value="P:cell wall organization"/>
    <property type="evidence" value="ECO:0007669"/>
    <property type="project" value="UniProtKB-UniRule"/>
</dbReference>
<reference evidence="10" key="1">
    <citation type="submission" date="2021-08" db="EMBL/GenBank/DDBJ databases">
        <title>Hoeflea bacterium WL0058 sp. nov., isolated from the sediment.</title>
        <authorList>
            <person name="Wang L."/>
            <person name="Zhang D."/>
        </authorList>
    </citation>
    <scope>NUCLEOTIDE SEQUENCE</scope>
    <source>
        <strain evidence="10">WL0058</strain>
    </source>
</reference>
<dbReference type="SUPFAM" id="SSF141523">
    <property type="entry name" value="L,D-transpeptidase catalytic domain-like"/>
    <property type="match status" value="1"/>
</dbReference>
<feature type="active site" description="Nucleophile" evidence="7">
    <location>
        <position position="472"/>
    </location>
</feature>
<dbReference type="GO" id="GO:0004180">
    <property type="term" value="F:carboxypeptidase activity"/>
    <property type="evidence" value="ECO:0007669"/>
    <property type="project" value="UniProtKB-ARBA"/>
</dbReference>
<dbReference type="GO" id="GO:0016740">
    <property type="term" value="F:transferase activity"/>
    <property type="evidence" value="ECO:0007669"/>
    <property type="project" value="UniProtKB-KW"/>
</dbReference>
<keyword evidence="8" id="KW-0732">Signal</keyword>
<dbReference type="InterPro" id="IPR045380">
    <property type="entry name" value="LD_TPept_scaffold_dom"/>
</dbReference>
<keyword evidence="6 7" id="KW-0961">Cell wall biogenesis/degradation</keyword>
<evidence type="ECO:0000256" key="6">
    <source>
        <dbReference type="ARBA" id="ARBA00023316"/>
    </source>
</evidence>
<dbReference type="Gene3D" id="2.40.440.10">
    <property type="entry name" value="L,D-transpeptidase catalytic domain-like"/>
    <property type="match status" value="1"/>
</dbReference>
<evidence type="ECO:0000256" key="7">
    <source>
        <dbReference type="PROSITE-ProRule" id="PRU01373"/>
    </source>
</evidence>